<keyword evidence="1" id="KW-0732">Signal</keyword>
<feature type="signal peptide" evidence="1">
    <location>
        <begin position="1"/>
        <end position="17"/>
    </location>
</feature>
<organism evidence="2 3">
    <name type="scientific">Paraphoma chrysanthemicola</name>
    <dbReference type="NCBI Taxonomy" id="798071"/>
    <lineage>
        <taxon>Eukaryota</taxon>
        <taxon>Fungi</taxon>
        <taxon>Dikarya</taxon>
        <taxon>Ascomycota</taxon>
        <taxon>Pezizomycotina</taxon>
        <taxon>Dothideomycetes</taxon>
        <taxon>Pleosporomycetidae</taxon>
        <taxon>Pleosporales</taxon>
        <taxon>Pleosporineae</taxon>
        <taxon>Phaeosphaeriaceae</taxon>
        <taxon>Paraphoma</taxon>
    </lineage>
</organism>
<evidence type="ECO:0000313" key="3">
    <source>
        <dbReference type="Proteomes" id="UP000813461"/>
    </source>
</evidence>
<accession>A0A8K0QTR3</accession>
<reference evidence="2" key="1">
    <citation type="journal article" date="2021" name="Nat. Commun.">
        <title>Genetic determinants of endophytism in the Arabidopsis root mycobiome.</title>
        <authorList>
            <person name="Mesny F."/>
            <person name="Miyauchi S."/>
            <person name="Thiergart T."/>
            <person name="Pickel B."/>
            <person name="Atanasova L."/>
            <person name="Karlsson M."/>
            <person name="Huettel B."/>
            <person name="Barry K.W."/>
            <person name="Haridas S."/>
            <person name="Chen C."/>
            <person name="Bauer D."/>
            <person name="Andreopoulos W."/>
            <person name="Pangilinan J."/>
            <person name="LaButti K."/>
            <person name="Riley R."/>
            <person name="Lipzen A."/>
            <person name="Clum A."/>
            <person name="Drula E."/>
            <person name="Henrissat B."/>
            <person name="Kohler A."/>
            <person name="Grigoriev I.V."/>
            <person name="Martin F.M."/>
            <person name="Hacquard S."/>
        </authorList>
    </citation>
    <scope>NUCLEOTIDE SEQUENCE</scope>
    <source>
        <strain evidence="2">MPI-SDFR-AT-0120</strain>
    </source>
</reference>
<name>A0A8K0QTR3_9PLEO</name>
<gene>
    <name evidence="2" type="ORF">FB567DRAFT_598063</name>
</gene>
<protein>
    <recommendedName>
        <fullName evidence="4">Single domain-containing protein</fullName>
    </recommendedName>
</protein>
<evidence type="ECO:0000256" key="1">
    <source>
        <dbReference type="SAM" id="SignalP"/>
    </source>
</evidence>
<keyword evidence="3" id="KW-1185">Reference proteome</keyword>
<proteinExistence type="predicted"/>
<evidence type="ECO:0008006" key="4">
    <source>
        <dbReference type="Google" id="ProtNLM"/>
    </source>
</evidence>
<dbReference type="Proteomes" id="UP000813461">
    <property type="component" value="Unassembled WGS sequence"/>
</dbReference>
<dbReference type="AlphaFoldDB" id="A0A8K0QTR3"/>
<evidence type="ECO:0000313" key="2">
    <source>
        <dbReference type="EMBL" id="KAH7071675.1"/>
    </source>
</evidence>
<dbReference type="EMBL" id="JAGMVJ010000024">
    <property type="protein sequence ID" value="KAH7071675.1"/>
    <property type="molecule type" value="Genomic_DNA"/>
</dbReference>
<feature type="chain" id="PRO_5035450922" description="Single domain-containing protein" evidence="1">
    <location>
        <begin position="18"/>
        <end position="111"/>
    </location>
</feature>
<sequence length="111" mass="12299">MRVTTIIPLFFAALASAYNDGFNQNRGRVVCGGNVDGPGGYLKVNQPTNYGLIRSGVCQKTEFWPVEYITNGCLCIGYSDDRCALPFKGEEDEMPPFFRCCAPKDKVCGWK</sequence>
<comment type="caution">
    <text evidence="2">The sequence shown here is derived from an EMBL/GenBank/DDBJ whole genome shotgun (WGS) entry which is preliminary data.</text>
</comment>